<keyword evidence="6 7" id="KW-0326">Glycosidase</keyword>
<dbReference type="InterPro" id="IPR019800">
    <property type="entry name" value="Glyco_hydro_3_AS"/>
</dbReference>
<evidence type="ECO:0000256" key="3">
    <source>
        <dbReference type="ARBA" id="ARBA00012744"/>
    </source>
</evidence>
<evidence type="ECO:0000256" key="4">
    <source>
        <dbReference type="ARBA" id="ARBA00022729"/>
    </source>
</evidence>
<dbReference type="SMART" id="SM01217">
    <property type="entry name" value="Fn3_like"/>
    <property type="match status" value="1"/>
</dbReference>
<gene>
    <name evidence="9" type="ORF">E5L68_021160</name>
</gene>
<evidence type="ECO:0000313" key="9">
    <source>
        <dbReference type="EMBL" id="MFN0293899.1"/>
    </source>
</evidence>
<comment type="similarity">
    <text evidence="2 7">Belongs to the glycosyl hydrolase 3 family.</text>
</comment>
<comment type="catalytic activity">
    <reaction evidence="1">
        <text>Hydrolysis of terminal, non-reducing beta-D-glucosyl residues with release of beta-D-glucose.</text>
        <dbReference type="EC" id="3.2.1.21"/>
    </reaction>
</comment>
<dbReference type="PANTHER" id="PTHR30620">
    <property type="entry name" value="PERIPLASMIC BETA-GLUCOSIDASE-RELATED"/>
    <property type="match status" value="1"/>
</dbReference>
<dbReference type="Pfam" id="PF00933">
    <property type="entry name" value="Glyco_hydro_3"/>
    <property type="match status" value="1"/>
</dbReference>
<dbReference type="PANTHER" id="PTHR30620:SF16">
    <property type="entry name" value="LYSOSOMAL BETA GLUCOSIDASE"/>
    <property type="match status" value="1"/>
</dbReference>
<proteinExistence type="inferred from homology"/>
<evidence type="ECO:0000313" key="10">
    <source>
        <dbReference type="Proteomes" id="UP001517367"/>
    </source>
</evidence>
<dbReference type="Gene3D" id="3.40.50.1700">
    <property type="entry name" value="Glycoside hydrolase family 3 C-terminal domain"/>
    <property type="match status" value="1"/>
</dbReference>
<dbReference type="InterPro" id="IPR001764">
    <property type="entry name" value="Glyco_hydro_3_N"/>
</dbReference>
<evidence type="ECO:0000256" key="2">
    <source>
        <dbReference type="ARBA" id="ARBA00005336"/>
    </source>
</evidence>
<dbReference type="SUPFAM" id="SSF51445">
    <property type="entry name" value="(Trans)glycosidases"/>
    <property type="match status" value="1"/>
</dbReference>
<protein>
    <recommendedName>
        <fullName evidence="3">beta-glucosidase</fullName>
        <ecNumber evidence="3">3.2.1.21</ecNumber>
    </recommendedName>
</protein>
<dbReference type="Pfam" id="PF01915">
    <property type="entry name" value="Glyco_hydro_3_C"/>
    <property type="match status" value="1"/>
</dbReference>
<dbReference type="PRINTS" id="PR00133">
    <property type="entry name" value="GLHYDRLASE3"/>
</dbReference>
<sequence>MTNTEKRGASLRKLGLPALLLFFFFASNAQKKPLYLDPKQPIKSRVKDLMDRMTLDVKIAQMCQYVGLEHMREAEKNISEQELLNGHARGFYKGLHSEGVERMVKQGVIGSFLHVLDVKEANHLQRLAEQSPLKIPLLLGIDAIHGNGLMSGSTIYPSPITMASTFAPSLIEQSFRQTALEMRAVGMHWAFSPNIEVARDPRWGRVGESFGEDPFLVTRMGIASVRGLQMNKFDRDKSVLACIKHLTGGGIGNNGTNASPVEIGEGELRNVFLAPFKATIEKTKPYSLMPAHNEINGVPCHANKWLMTDIVRNEYGFEGFIVSDWMDMESLSNKHKMTPTVKDAFQVSVDAGVDMHMHGPIFLDNIKELVAEGRLTEARIDAACEKILEAKFMLGLFENRYVDEKKISQTVFIQEHQQTALEIARKGVVLLKNKKQILPIAPQKYSNILVVGPNMDNQSIMGDWVFEQPRANYKTLLDGVRSLAGASKVHAVDVGWNLRQMNSDSIAKSVKLAANMDLIVVALGEDSFRQHWKDKTAGENRDRMDLNLWGKQQYLVEELKKSGKPMVVVLISGRPLTNTWLEDHADAIVEAWEPGSFGGQAVAEVIFGKVNPGGKLPITIPRHVGQMPIYYYQKPSQYSHPFIDGNKDPLYAFGYGLSYTNFKYSNLNCAKDLKYGDSLKVTVEVQNTGELDGEEVVQLYLRDDFSLVTRPVKLLVGFERVFLRKGEQKTISFKLGKDIFGFYDNRGKYTFEPGSFTVMAGGSSLNKDQIFQKVEVKE</sequence>
<accession>A0ABW9JN82</accession>
<dbReference type="InterPro" id="IPR036881">
    <property type="entry name" value="Glyco_hydro_3_C_sf"/>
</dbReference>
<evidence type="ECO:0000256" key="7">
    <source>
        <dbReference type="RuleBase" id="RU361161"/>
    </source>
</evidence>
<evidence type="ECO:0000256" key="6">
    <source>
        <dbReference type="ARBA" id="ARBA00023295"/>
    </source>
</evidence>
<dbReference type="EC" id="3.2.1.21" evidence="3"/>
<organism evidence="9 10">
    <name type="scientific">Pedobacter helvus</name>
    <dbReference type="NCBI Taxonomy" id="2563444"/>
    <lineage>
        <taxon>Bacteria</taxon>
        <taxon>Pseudomonadati</taxon>
        <taxon>Bacteroidota</taxon>
        <taxon>Sphingobacteriia</taxon>
        <taxon>Sphingobacteriales</taxon>
        <taxon>Sphingobacteriaceae</taxon>
        <taxon>Pedobacter</taxon>
    </lineage>
</organism>
<keyword evidence="5 7" id="KW-0378">Hydrolase</keyword>
<dbReference type="Gene3D" id="3.20.20.300">
    <property type="entry name" value="Glycoside hydrolase, family 3, N-terminal domain"/>
    <property type="match status" value="1"/>
</dbReference>
<dbReference type="InterPro" id="IPR026891">
    <property type="entry name" value="Fn3-like"/>
</dbReference>
<dbReference type="InterPro" id="IPR036962">
    <property type="entry name" value="Glyco_hydro_3_N_sf"/>
</dbReference>
<dbReference type="InterPro" id="IPR051915">
    <property type="entry name" value="Cellulose_Degrad_GH3"/>
</dbReference>
<dbReference type="Gene3D" id="2.60.40.10">
    <property type="entry name" value="Immunoglobulins"/>
    <property type="match status" value="1"/>
</dbReference>
<name>A0ABW9JN82_9SPHI</name>
<dbReference type="Pfam" id="PF14310">
    <property type="entry name" value="Fn3-like"/>
    <property type="match status" value="1"/>
</dbReference>
<evidence type="ECO:0000256" key="5">
    <source>
        <dbReference type="ARBA" id="ARBA00022801"/>
    </source>
</evidence>
<dbReference type="SUPFAM" id="SSF52279">
    <property type="entry name" value="Beta-D-glucan exohydrolase, C-terminal domain"/>
    <property type="match status" value="1"/>
</dbReference>
<comment type="caution">
    <text evidence="9">The sequence shown here is derived from an EMBL/GenBank/DDBJ whole genome shotgun (WGS) entry which is preliminary data.</text>
</comment>
<reference evidence="9 10" key="1">
    <citation type="submission" date="2024-12" db="EMBL/GenBank/DDBJ databases">
        <authorList>
            <person name="Hu S."/>
        </authorList>
    </citation>
    <scope>NUCLEOTIDE SEQUENCE [LARGE SCALE GENOMIC DNA]</scope>
    <source>
        <strain evidence="9 10">P-25</strain>
    </source>
</reference>
<dbReference type="InterPro" id="IPR013783">
    <property type="entry name" value="Ig-like_fold"/>
</dbReference>
<dbReference type="InterPro" id="IPR017853">
    <property type="entry name" value="GH"/>
</dbReference>
<dbReference type="GO" id="GO:0016787">
    <property type="term" value="F:hydrolase activity"/>
    <property type="evidence" value="ECO:0007669"/>
    <property type="project" value="UniProtKB-KW"/>
</dbReference>
<dbReference type="RefSeq" id="WP_138729550.1">
    <property type="nucleotide sequence ID" value="NZ_SRMP02000052.1"/>
</dbReference>
<dbReference type="EMBL" id="SRMP02000052">
    <property type="protein sequence ID" value="MFN0293899.1"/>
    <property type="molecule type" value="Genomic_DNA"/>
</dbReference>
<keyword evidence="10" id="KW-1185">Reference proteome</keyword>
<dbReference type="Proteomes" id="UP001517367">
    <property type="component" value="Unassembled WGS sequence"/>
</dbReference>
<dbReference type="PROSITE" id="PS00775">
    <property type="entry name" value="GLYCOSYL_HYDROL_F3"/>
    <property type="match status" value="1"/>
</dbReference>
<evidence type="ECO:0000259" key="8">
    <source>
        <dbReference type="SMART" id="SM01217"/>
    </source>
</evidence>
<dbReference type="InterPro" id="IPR002772">
    <property type="entry name" value="Glyco_hydro_3_C"/>
</dbReference>
<evidence type="ECO:0000256" key="1">
    <source>
        <dbReference type="ARBA" id="ARBA00000448"/>
    </source>
</evidence>
<feature type="domain" description="Fibronectin type III-like" evidence="8">
    <location>
        <begin position="695"/>
        <end position="764"/>
    </location>
</feature>
<keyword evidence="4" id="KW-0732">Signal</keyword>